<evidence type="ECO:0000313" key="2">
    <source>
        <dbReference type="EMBL" id="WBR14437.1"/>
    </source>
</evidence>
<dbReference type="EMBL" id="ON887157">
    <property type="protein sequence ID" value="WBR14437.1"/>
    <property type="molecule type" value="Genomic_DNA"/>
</dbReference>
<proteinExistence type="predicted"/>
<gene>
    <name evidence="2" type="ORF">pkur_cds_262</name>
</gene>
<evidence type="ECO:0000313" key="3">
    <source>
        <dbReference type="Proteomes" id="UP001185135"/>
    </source>
</evidence>
<feature type="compositionally biased region" description="Polar residues" evidence="1">
    <location>
        <begin position="426"/>
        <end position="442"/>
    </location>
</feature>
<evidence type="ECO:0000256" key="1">
    <source>
        <dbReference type="SAM" id="MobiDB-lite"/>
    </source>
</evidence>
<name>A0AA95ECW3_9VIRU</name>
<reference evidence="2" key="1">
    <citation type="submission" date="2022-06" db="EMBL/GenBank/DDBJ databases">
        <authorList>
            <person name="Legendre M."/>
            <person name="Claverie J.-M."/>
            <person name="Alempic J.-M."/>
            <person name="Abergel C."/>
        </authorList>
    </citation>
    <scope>NUCLEOTIDE SEQUENCE</scope>
    <source>
        <strain evidence="2">Kuranda</strain>
    </source>
</reference>
<sequence length="442" mass="47472">MNDGSRTLLHFVRLARDRAVFQRYSPDGAGRFVRVGTVDVGRARTLAMPQPAVDAVVLWTTAALADLSARAPPRPDVPDTYKACIPVSKSTVQKCVRRCTPDKCAQFAWGLVHAGGLDQLLRRALVVLVEDAIALPEVPALVWLMAAHAKGFCLDTDDIGLVVNAMHRAAALSVRDCVPPPEPTVEARARLGNTANHPLVDAILFRVCYGGTPGDMRMLARAASLWHTRLGGASRTEWHEAWEAALADTAGYVTAHVLGVGAEVPPPSDMASLIAAVPIEAADFHCFPHICAEVAQATRGLHAAEAVREAIWHHRSSVNLKRPWIDPTTPATLTSSADAAVVAEWTDDRVDAASLLRTAHCWTVVSAHVGRAARRALDRISVAVAHATMDDPAELKQRSGQKRSRAVAGIDRTPPAATNRGLRTLGPSQRSIQSFFRPSAPS</sequence>
<feature type="region of interest" description="Disordered" evidence="1">
    <location>
        <begin position="392"/>
        <end position="442"/>
    </location>
</feature>
<protein>
    <submittedName>
        <fullName evidence="2">Uncharacterized protein</fullName>
    </submittedName>
</protein>
<organism evidence="2 3">
    <name type="scientific">Pandoravirus kuranda</name>
    <dbReference type="NCBI Taxonomy" id="3019033"/>
    <lineage>
        <taxon>Viruses</taxon>
        <taxon>Pandoravirus</taxon>
    </lineage>
</organism>
<accession>A0AA95ECW3</accession>
<dbReference type="Proteomes" id="UP001185135">
    <property type="component" value="Segment"/>
</dbReference>